<organism evidence="7 8">
    <name type="scientific">Albidovulum litorale</name>
    <dbReference type="NCBI Taxonomy" id="2984134"/>
    <lineage>
        <taxon>Bacteria</taxon>
        <taxon>Pseudomonadati</taxon>
        <taxon>Pseudomonadota</taxon>
        <taxon>Alphaproteobacteria</taxon>
        <taxon>Rhodobacterales</taxon>
        <taxon>Paracoccaceae</taxon>
        <taxon>Albidovulum</taxon>
    </lineage>
</organism>
<evidence type="ECO:0000256" key="3">
    <source>
        <dbReference type="ARBA" id="ARBA00022989"/>
    </source>
</evidence>
<dbReference type="Proteomes" id="UP001652564">
    <property type="component" value="Unassembled WGS sequence"/>
</dbReference>
<keyword evidence="4 5" id="KW-0472">Membrane</keyword>
<feature type="transmembrane region" description="Helical" evidence="5">
    <location>
        <begin position="35"/>
        <end position="54"/>
    </location>
</feature>
<keyword evidence="3 5" id="KW-1133">Transmembrane helix</keyword>
<feature type="transmembrane region" description="Helical" evidence="5">
    <location>
        <begin position="272"/>
        <end position="305"/>
    </location>
</feature>
<evidence type="ECO:0000313" key="8">
    <source>
        <dbReference type="Proteomes" id="UP001652564"/>
    </source>
</evidence>
<dbReference type="PANTHER" id="PTHR43021:SF2">
    <property type="entry name" value="CATION_H+ EXCHANGER DOMAIN-CONTAINING PROTEIN"/>
    <property type="match status" value="1"/>
</dbReference>
<feature type="transmembrane region" description="Helical" evidence="5">
    <location>
        <begin position="149"/>
        <end position="171"/>
    </location>
</feature>
<evidence type="ECO:0000256" key="5">
    <source>
        <dbReference type="SAM" id="Phobius"/>
    </source>
</evidence>
<dbReference type="EMBL" id="JAOWKZ010000004">
    <property type="protein sequence ID" value="MCV2873696.1"/>
    <property type="molecule type" value="Genomic_DNA"/>
</dbReference>
<feature type="transmembrane region" description="Helical" evidence="5">
    <location>
        <begin position="60"/>
        <end position="77"/>
    </location>
</feature>
<dbReference type="InterPro" id="IPR038770">
    <property type="entry name" value="Na+/solute_symporter_sf"/>
</dbReference>
<comment type="caution">
    <text evidence="7">The sequence shown here is derived from an EMBL/GenBank/DDBJ whole genome shotgun (WGS) entry which is preliminary data.</text>
</comment>
<feature type="transmembrane region" description="Helical" evidence="5">
    <location>
        <begin position="222"/>
        <end position="252"/>
    </location>
</feature>
<name>A0ABT2ZRB3_9RHOB</name>
<evidence type="ECO:0000256" key="4">
    <source>
        <dbReference type="ARBA" id="ARBA00023136"/>
    </source>
</evidence>
<keyword evidence="8" id="KW-1185">Reference proteome</keyword>
<gene>
    <name evidence="7" type="ORF">OEZ71_15460</name>
</gene>
<feature type="transmembrane region" description="Helical" evidence="5">
    <location>
        <begin position="6"/>
        <end position="23"/>
    </location>
</feature>
<accession>A0ABT2ZRB3</accession>
<reference evidence="7 8" key="1">
    <citation type="submission" date="2022-10" db="EMBL/GenBank/DDBJ databases">
        <title>Defluviimonas sp. nov., isolated from ocean surface sediments.</title>
        <authorList>
            <person name="He W."/>
            <person name="Wang L."/>
            <person name="Zhang D.-F."/>
        </authorList>
    </citation>
    <scope>NUCLEOTIDE SEQUENCE [LARGE SCALE GENOMIC DNA]</scope>
    <source>
        <strain evidence="7 8">WL0050</strain>
    </source>
</reference>
<dbReference type="InterPro" id="IPR006153">
    <property type="entry name" value="Cation/H_exchanger_TM"/>
</dbReference>
<feature type="transmembrane region" description="Helical" evidence="5">
    <location>
        <begin position="191"/>
        <end position="210"/>
    </location>
</feature>
<dbReference type="RefSeq" id="WP_263740932.1">
    <property type="nucleotide sequence ID" value="NZ_JAOWKZ010000004.1"/>
</dbReference>
<feature type="transmembrane region" description="Helical" evidence="5">
    <location>
        <begin position="357"/>
        <end position="380"/>
    </location>
</feature>
<dbReference type="Gene3D" id="1.20.1530.20">
    <property type="match status" value="1"/>
</dbReference>
<evidence type="ECO:0000259" key="6">
    <source>
        <dbReference type="Pfam" id="PF00999"/>
    </source>
</evidence>
<feature type="transmembrane region" description="Helical" evidence="5">
    <location>
        <begin position="117"/>
        <end position="137"/>
    </location>
</feature>
<feature type="domain" description="Cation/H+ exchanger transmembrane" evidence="6">
    <location>
        <begin position="18"/>
        <end position="376"/>
    </location>
</feature>
<feature type="transmembrane region" description="Helical" evidence="5">
    <location>
        <begin position="326"/>
        <end position="345"/>
    </location>
</feature>
<sequence length="392" mass="40257">MGEALTVLAIGALFLASIGIDALERRAHVPRVTLLILLGVAIGPPGLDLLPTALAGTDDAVAPTALTMVAFLLGGRLKPETLHAHGREILTLSLAVVLTSAAFVGVGLWLLSGDPVLALMLAGLAVATDPAATHEVIRSVGAKGRFATNILGIVAIDDAWGILLFSLLILIADLTMGGPTPGPLFQTLVDLGGSIALGAAIGLPAAYLTGRLKPGEPTLMEALGLVFLCTGLSLYLGLSFLLTGMVCGTVIAHFARHHDRPFHEIERIEWPFMLLLFVMAGASLDPTSLGGLGLAGAAYIGLRALSRVTGGWIGGAIAGLPAREGWLSGLALMPQAGVAIGMALIAGERFPERAEVILGITIASTVVFEVVGPLITVIALKRAAQPPHREAG</sequence>
<dbReference type="Pfam" id="PF00999">
    <property type="entry name" value="Na_H_Exchanger"/>
    <property type="match status" value="1"/>
</dbReference>
<evidence type="ECO:0000313" key="7">
    <source>
        <dbReference type="EMBL" id="MCV2873696.1"/>
    </source>
</evidence>
<evidence type="ECO:0000256" key="2">
    <source>
        <dbReference type="ARBA" id="ARBA00022692"/>
    </source>
</evidence>
<evidence type="ECO:0000256" key="1">
    <source>
        <dbReference type="ARBA" id="ARBA00004141"/>
    </source>
</evidence>
<keyword evidence="2 5" id="KW-0812">Transmembrane</keyword>
<protein>
    <submittedName>
        <fullName evidence="7">Cation:proton antiporter</fullName>
    </submittedName>
</protein>
<proteinExistence type="predicted"/>
<feature type="transmembrane region" description="Helical" evidence="5">
    <location>
        <begin position="89"/>
        <end position="111"/>
    </location>
</feature>
<comment type="subcellular location">
    <subcellularLocation>
        <location evidence="1">Membrane</location>
        <topology evidence="1">Multi-pass membrane protein</topology>
    </subcellularLocation>
</comment>
<dbReference type="PANTHER" id="PTHR43021">
    <property type="entry name" value="NA(+)/H(+) ANTIPORTER-RELATED"/>
    <property type="match status" value="1"/>
</dbReference>